<keyword evidence="2 5" id="KW-0812">Transmembrane</keyword>
<evidence type="ECO:0000313" key="6">
    <source>
        <dbReference type="EMBL" id="KAG7441499.1"/>
    </source>
</evidence>
<dbReference type="InterPro" id="IPR007568">
    <property type="entry name" value="RTA1"/>
</dbReference>
<evidence type="ECO:0000313" key="7">
    <source>
        <dbReference type="Proteomes" id="UP000812287"/>
    </source>
</evidence>
<dbReference type="RefSeq" id="XP_043034999.1">
    <property type="nucleotide sequence ID" value="XM_043181110.1"/>
</dbReference>
<accession>A0A9P8AN64</accession>
<dbReference type="GO" id="GO:0005886">
    <property type="term" value="C:plasma membrane"/>
    <property type="evidence" value="ECO:0007669"/>
    <property type="project" value="TreeGrafter"/>
</dbReference>
<keyword evidence="4 5" id="KW-0472">Membrane</keyword>
<keyword evidence="7" id="KW-1185">Reference proteome</keyword>
<dbReference type="PANTHER" id="PTHR31465:SF9">
    <property type="entry name" value="SPHINGOID LONG-CHAIN BASE TRANSPORTER RSB1"/>
    <property type="match status" value="1"/>
</dbReference>
<sequence length="162" mass="16811">MIRQSKLDSRVGTSVLPIPLNLRSLRLAIRGGNAVGGVPLFMVCSFRIVCTIFALTPLVAANFVVLGTFIKGWILYIAGSLPGCVSRAAPIPDTHPKLSLDSIIFCTCDGVALIIQDVGGGIASAATTLPAANKGGDIILGGIVFQLAVITVYVLCAAEFLV</sequence>
<gene>
    <name evidence="6" type="ORF">BT62DRAFT_480830</name>
</gene>
<evidence type="ECO:0000256" key="5">
    <source>
        <dbReference type="SAM" id="Phobius"/>
    </source>
</evidence>
<reference evidence="6" key="1">
    <citation type="submission" date="2020-11" db="EMBL/GenBank/DDBJ databases">
        <title>Adaptations for nitrogen fixation in a non-lichenized fungal sporocarp promotes dispersal by wood-feeding termites.</title>
        <authorList>
            <consortium name="DOE Joint Genome Institute"/>
            <person name="Koch R.A."/>
            <person name="Yoon G."/>
            <person name="Arayal U."/>
            <person name="Lail K."/>
            <person name="Amirebrahimi M."/>
            <person name="Labutti K."/>
            <person name="Lipzen A."/>
            <person name="Riley R."/>
            <person name="Barry K."/>
            <person name="Henrissat B."/>
            <person name="Grigoriev I.V."/>
            <person name="Herr J.R."/>
            <person name="Aime M.C."/>
        </authorList>
    </citation>
    <scope>NUCLEOTIDE SEQUENCE</scope>
    <source>
        <strain evidence="6">MCA 3950</strain>
    </source>
</reference>
<evidence type="ECO:0000256" key="2">
    <source>
        <dbReference type="ARBA" id="ARBA00022692"/>
    </source>
</evidence>
<dbReference type="Pfam" id="PF04479">
    <property type="entry name" value="RTA1"/>
    <property type="match status" value="1"/>
</dbReference>
<name>A0A9P8AN64_9AGAR</name>
<dbReference type="GO" id="GO:0000324">
    <property type="term" value="C:fungal-type vacuole"/>
    <property type="evidence" value="ECO:0007669"/>
    <property type="project" value="TreeGrafter"/>
</dbReference>
<comment type="subcellular location">
    <subcellularLocation>
        <location evidence="1">Membrane</location>
        <topology evidence="1">Multi-pass membrane protein</topology>
    </subcellularLocation>
</comment>
<organism evidence="6 7">
    <name type="scientific">Guyanagaster necrorhizus</name>
    <dbReference type="NCBI Taxonomy" id="856835"/>
    <lineage>
        <taxon>Eukaryota</taxon>
        <taxon>Fungi</taxon>
        <taxon>Dikarya</taxon>
        <taxon>Basidiomycota</taxon>
        <taxon>Agaricomycotina</taxon>
        <taxon>Agaricomycetes</taxon>
        <taxon>Agaricomycetidae</taxon>
        <taxon>Agaricales</taxon>
        <taxon>Marasmiineae</taxon>
        <taxon>Physalacriaceae</taxon>
        <taxon>Guyanagaster</taxon>
    </lineage>
</organism>
<protein>
    <submittedName>
        <fullName evidence="6">Uncharacterized protein</fullName>
    </submittedName>
</protein>
<dbReference type="OrthoDB" id="3358017at2759"/>
<dbReference type="GeneID" id="66103406"/>
<dbReference type="Proteomes" id="UP000812287">
    <property type="component" value="Unassembled WGS sequence"/>
</dbReference>
<dbReference type="AlphaFoldDB" id="A0A9P8AN64"/>
<dbReference type="EMBL" id="MU250559">
    <property type="protein sequence ID" value="KAG7441499.1"/>
    <property type="molecule type" value="Genomic_DNA"/>
</dbReference>
<evidence type="ECO:0000256" key="1">
    <source>
        <dbReference type="ARBA" id="ARBA00004141"/>
    </source>
</evidence>
<keyword evidence="3 5" id="KW-1133">Transmembrane helix</keyword>
<feature type="transmembrane region" description="Helical" evidence="5">
    <location>
        <begin position="138"/>
        <end position="161"/>
    </location>
</feature>
<dbReference type="PANTHER" id="PTHR31465">
    <property type="entry name" value="PROTEIN RTA1-RELATED"/>
    <property type="match status" value="1"/>
</dbReference>
<proteinExistence type="predicted"/>
<evidence type="ECO:0000256" key="3">
    <source>
        <dbReference type="ARBA" id="ARBA00022989"/>
    </source>
</evidence>
<evidence type="ECO:0000256" key="4">
    <source>
        <dbReference type="ARBA" id="ARBA00023136"/>
    </source>
</evidence>
<comment type="caution">
    <text evidence="6">The sequence shown here is derived from an EMBL/GenBank/DDBJ whole genome shotgun (WGS) entry which is preliminary data.</text>
</comment>